<dbReference type="PROSITE" id="PS51891">
    <property type="entry name" value="CENP_V_GFA"/>
    <property type="match status" value="1"/>
</dbReference>
<keyword evidence="4" id="KW-0456">Lyase</keyword>
<dbReference type="InterPro" id="IPR006913">
    <property type="entry name" value="CENP-V/GFA"/>
</dbReference>
<evidence type="ECO:0000256" key="4">
    <source>
        <dbReference type="ARBA" id="ARBA00023239"/>
    </source>
</evidence>
<evidence type="ECO:0000256" key="5">
    <source>
        <dbReference type="SAM" id="MobiDB-lite"/>
    </source>
</evidence>
<dbReference type="RefSeq" id="WP_080916637.1">
    <property type="nucleotide sequence ID" value="NZ_CP020472.1"/>
</dbReference>
<comment type="similarity">
    <text evidence="1">Belongs to the Gfa family.</text>
</comment>
<dbReference type="EMBL" id="CP020472">
    <property type="protein sequence ID" value="ARD23679.1"/>
    <property type="molecule type" value="Genomic_DNA"/>
</dbReference>
<keyword evidence="3" id="KW-0862">Zinc</keyword>
<gene>
    <name evidence="7" type="ORF">SJ2017_3428</name>
</gene>
<evidence type="ECO:0000256" key="3">
    <source>
        <dbReference type="ARBA" id="ARBA00022833"/>
    </source>
</evidence>
<dbReference type="SUPFAM" id="SSF51316">
    <property type="entry name" value="Mss4-like"/>
    <property type="match status" value="1"/>
</dbReference>
<keyword evidence="8" id="KW-1185">Reference proteome</keyword>
<dbReference type="Gene3D" id="3.90.1590.10">
    <property type="entry name" value="glutathione-dependent formaldehyde- activating enzyme (gfa)"/>
    <property type="match status" value="1"/>
</dbReference>
<dbReference type="PANTHER" id="PTHR33337:SF40">
    <property type="entry name" value="CENP-V_GFA DOMAIN-CONTAINING PROTEIN-RELATED"/>
    <property type="match status" value="1"/>
</dbReference>
<dbReference type="Proteomes" id="UP000191820">
    <property type="component" value="Chromosome"/>
</dbReference>
<feature type="compositionally biased region" description="Basic and acidic residues" evidence="5">
    <location>
        <begin position="1"/>
        <end position="13"/>
    </location>
</feature>
<feature type="domain" description="CENP-V/GFA" evidence="6">
    <location>
        <begin position="33"/>
        <end position="137"/>
    </location>
</feature>
<dbReference type="InterPro" id="IPR011057">
    <property type="entry name" value="Mss4-like_sf"/>
</dbReference>
<organism evidence="7 8">
    <name type="scientific">Shewanella japonica</name>
    <dbReference type="NCBI Taxonomy" id="93973"/>
    <lineage>
        <taxon>Bacteria</taxon>
        <taxon>Pseudomonadati</taxon>
        <taxon>Pseudomonadota</taxon>
        <taxon>Gammaproteobacteria</taxon>
        <taxon>Alteromonadales</taxon>
        <taxon>Shewanellaceae</taxon>
        <taxon>Shewanella</taxon>
    </lineage>
</organism>
<evidence type="ECO:0000313" key="7">
    <source>
        <dbReference type="EMBL" id="ARD23679.1"/>
    </source>
</evidence>
<sequence length="161" mass="18323">MSDNHTNTEEKETPSSQDVTGSEQSRGSDDFIHQGGCLCGAIRYQITHRPFDADYCHCSQCQKSSGAVFQAWMDFKVEQVEWIAGKPVEFTSSEHVRRGFCQQCGCTISFRDTRHPGYYTLTIGSLDNPNLIHPNYHIHTANQVSWLNILDTCERYPLDRS</sequence>
<evidence type="ECO:0000256" key="2">
    <source>
        <dbReference type="ARBA" id="ARBA00022723"/>
    </source>
</evidence>
<feature type="region of interest" description="Disordered" evidence="5">
    <location>
        <begin position="1"/>
        <end position="27"/>
    </location>
</feature>
<reference evidence="7 8" key="1">
    <citation type="submission" date="2017-03" db="EMBL/GenBank/DDBJ databases">
        <title>Genome sequencing of Shewanella japonica KCTC 22435.</title>
        <authorList>
            <person name="Kim K.M."/>
        </authorList>
    </citation>
    <scope>NUCLEOTIDE SEQUENCE [LARGE SCALE GENOMIC DNA]</scope>
    <source>
        <strain evidence="7 8">KCTC 22435</strain>
    </source>
</reference>
<evidence type="ECO:0000313" key="8">
    <source>
        <dbReference type="Proteomes" id="UP000191820"/>
    </source>
</evidence>
<protein>
    <submittedName>
        <fullName evidence="7">Glutathione-dependent formaldehyde-activating protein</fullName>
    </submittedName>
</protein>
<proteinExistence type="inferred from homology"/>
<keyword evidence="2" id="KW-0479">Metal-binding</keyword>
<dbReference type="Pfam" id="PF04828">
    <property type="entry name" value="GFA"/>
    <property type="match status" value="1"/>
</dbReference>
<evidence type="ECO:0000259" key="6">
    <source>
        <dbReference type="PROSITE" id="PS51891"/>
    </source>
</evidence>
<accession>A0ABM6JQ43</accession>
<dbReference type="PANTHER" id="PTHR33337">
    <property type="entry name" value="GFA DOMAIN-CONTAINING PROTEIN"/>
    <property type="match status" value="1"/>
</dbReference>
<feature type="compositionally biased region" description="Polar residues" evidence="5">
    <location>
        <begin position="14"/>
        <end position="25"/>
    </location>
</feature>
<evidence type="ECO:0000256" key="1">
    <source>
        <dbReference type="ARBA" id="ARBA00005495"/>
    </source>
</evidence>
<name>A0ABM6JQ43_9GAMM</name>